<dbReference type="RefSeq" id="WP_166862356.1">
    <property type="nucleotide sequence ID" value="NZ_JAAQOM010000016.1"/>
</dbReference>
<dbReference type="Proteomes" id="UP000716322">
    <property type="component" value="Unassembled WGS sequence"/>
</dbReference>
<protein>
    <submittedName>
        <fullName evidence="2">Uncharacterized protein</fullName>
    </submittedName>
</protein>
<dbReference type="EMBL" id="JAAQOM010000016">
    <property type="protein sequence ID" value="NIA56592.1"/>
    <property type="molecule type" value="Genomic_DNA"/>
</dbReference>
<sequence length="166" mass="17562">MNMFEFDDGRENGQGRAPEWDAARRTLAHAAPPDAVEQALLRAFARHHAPLPWYRRWSAEDLASWAGIGAVGCALAIVGMSLLSGGAPSARIVPALAAADDGFVSLVPPERMAAAVDPQLKQADLPRAALVQMGIPIVANVPDELVHTEMMVAATGEPLAIRLAVN</sequence>
<evidence type="ECO:0000313" key="3">
    <source>
        <dbReference type="Proteomes" id="UP000716322"/>
    </source>
</evidence>
<evidence type="ECO:0000313" key="2">
    <source>
        <dbReference type="EMBL" id="NIA56592.1"/>
    </source>
</evidence>
<feature type="transmembrane region" description="Helical" evidence="1">
    <location>
        <begin position="62"/>
        <end position="83"/>
    </location>
</feature>
<keyword evidence="1" id="KW-0472">Membrane</keyword>
<keyword evidence="3" id="KW-1185">Reference proteome</keyword>
<proteinExistence type="predicted"/>
<organism evidence="2 3">
    <name type="scientific">Telluria antibiotica</name>
    <dbReference type="NCBI Taxonomy" id="2717319"/>
    <lineage>
        <taxon>Bacteria</taxon>
        <taxon>Pseudomonadati</taxon>
        <taxon>Pseudomonadota</taxon>
        <taxon>Betaproteobacteria</taxon>
        <taxon>Burkholderiales</taxon>
        <taxon>Oxalobacteraceae</taxon>
        <taxon>Telluria group</taxon>
        <taxon>Telluria</taxon>
    </lineage>
</organism>
<reference evidence="2 3" key="1">
    <citation type="submission" date="2020-03" db="EMBL/GenBank/DDBJ databases">
        <title>Genome sequence of strain Massilia sp. TW-1.</title>
        <authorList>
            <person name="Chaudhary D.K."/>
        </authorList>
    </citation>
    <scope>NUCLEOTIDE SEQUENCE [LARGE SCALE GENOMIC DNA]</scope>
    <source>
        <strain evidence="2 3">TW-1</strain>
    </source>
</reference>
<evidence type="ECO:0000256" key="1">
    <source>
        <dbReference type="SAM" id="Phobius"/>
    </source>
</evidence>
<gene>
    <name evidence="2" type="ORF">HAV22_23495</name>
</gene>
<keyword evidence="1" id="KW-0812">Transmembrane</keyword>
<accession>A0ABX0PHG0</accession>
<comment type="caution">
    <text evidence="2">The sequence shown here is derived from an EMBL/GenBank/DDBJ whole genome shotgun (WGS) entry which is preliminary data.</text>
</comment>
<name>A0ABX0PHG0_9BURK</name>
<keyword evidence="1" id="KW-1133">Transmembrane helix</keyword>